<dbReference type="Gene3D" id="1.20.920.10">
    <property type="entry name" value="Bromodomain-like"/>
    <property type="match status" value="1"/>
</dbReference>
<evidence type="ECO:0000256" key="10">
    <source>
        <dbReference type="SAM" id="MobiDB-lite"/>
    </source>
</evidence>
<dbReference type="PRINTS" id="PR00503">
    <property type="entry name" value="BROMODOMAIN"/>
</dbReference>
<comment type="subcellular location">
    <subcellularLocation>
        <location evidence="1">Nucleus</location>
    </subcellularLocation>
</comment>
<dbReference type="SMART" id="SM00249">
    <property type="entry name" value="PHD"/>
    <property type="match status" value="2"/>
</dbReference>
<feature type="region of interest" description="Disordered" evidence="10">
    <location>
        <begin position="721"/>
        <end position="771"/>
    </location>
</feature>
<evidence type="ECO:0000256" key="2">
    <source>
        <dbReference type="ARBA" id="ARBA00022723"/>
    </source>
</evidence>
<evidence type="ECO:0000313" key="15">
    <source>
        <dbReference type="EMBL" id="KAJ1961307.1"/>
    </source>
</evidence>
<feature type="compositionally biased region" description="Pro residues" evidence="10">
    <location>
        <begin position="80"/>
        <end position="92"/>
    </location>
</feature>
<dbReference type="GO" id="GO:0008270">
    <property type="term" value="F:zinc ion binding"/>
    <property type="evidence" value="ECO:0007669"/>
    <property type="project" value="UniProtKB-KW"/>
</dbReference>
<dbReference type="Gene3D" id="3.30.40.10">
    <property type="entry name" value="Zinc/RING finger domain, C3HC4 (zinc finger)"/>
    <property type="match status" value="2"/>
</dbReference>
<keyword evidence="2" id="KW-0479">Metal-binding</keyword>
<dbReference type="InterPro" id="IPR001965">
    <property type="entry name" value="Znf_PHD"/>
</dbReference>
<evidence type="ECO:0000256" key="3">
    <source>
        <dbReference type="ARBA" id="ARBA00022737"/>
    </source>
</evidence>
<dbReference type="Gene3D" id="2.30.30.140">
    <property type="match status" value="1"/>
</dbReference>
<evidence type="ECO:0000259" key="13">
    <source>
        <dbReference type="PROSITE" id="PS50812"/>
    </source>
</evidence>
<evidence type="ECO:0000259" key="12">
    <source>
        <dbReference type="PROSITE" id="PS50016"/>
    </source>
</evidence>
<dbReference type="AlphaFoldDB" id="A0A9W8AQW5"/>
<reference evidence="15" key="1">
    <citation type="submission" date="2022-07" db="EMBL/GenBank/DDBJ databases">
        <title>Phylogenomic reconstructions and comparative analyses of Kickxellomycotina fungi.</title>
        <authorList>
            <person name="Reynolds N.K."/>
            <person name="Stajich J.E."/>
            <person name="Barry K."/>
            <person name="Grigoriev I.V."/>
            <person name="Crous P."/>
            <person name="Smith M.E."/>
        </authorList>
    </citation>
    <scope>NUCLEOTIDE SEQUENCE</scope>
    <source>
        <strain evidence="15">RSA 1196</strain>
    </source>
</reference>
<dbReference type="SUPFAM" id="SSF57903">
    <property type="entry name" value="FYVE/PHD zinc finger"/>
    <property type="match status" value="1"/>
</dbReference>
<dbReference type="InterPro" id="IPR050701">
    <property type="entry name" value="Histone_Mod_Regulator"/>
</dbReference>
<keyword evidence="4 9" id="KW-0863">Zinc-finger</keyword>
<evidence type="ECO:0000256" key="8">
    <source>
        <dbReference type="PROSITE-ProRule" id="PRU00035"/>
    </source>
</evidence>
<keyword evidence="6 8" id="KW-0103">Bromodomain</keyword>
<dbReference type="InterPro" id="IPR011011">
    <property type="entry name" value="Znf_FYVE_PHD"/>
</dbReference>
<keyword evidence="16" id="KW-1185">Reference proteome</keyword>
<dbReference type="Pfam" id="PF00855">
    <property type="entry name" value="PWWP"/>
    <property type="match status" value="1"/>
</dbReference>
<dbReference type="PROSITE" id="PS50812">
    <property type="entry name" value="PWWP"/>
    <property type="match status" value="1"/>
</dbReference>
<feature type="domain" description="PHD-type" evidence="12">
    <location>
        <begin position="212"/>
        <end position="262"/>
    </location>
</feature>
<comment type="caution">
    <text evidence="15">The sequence shown here is derived from an EMBL/GenBank/DDBJ whole genome shotgun (WGS) entry which is preliminary data.</text>
</comment>
<evidence type="ECO:0000256" key="9">
    <source>
        <dbReference type="PROSITE-ProRule" id="PRU00146"/>
    </source>
</evidence>
<dbReference type="PROSITE" id="PS50014">
    <property type="entry name" value="BROMODOMAIN_2"/>
    <property type="match status" value="1"/>
</dbReference>
<dbReference type="Proteomes" id="UP001150925">
    <property type="component" value="Unassembled WGS sequence"/>
</dbReference>
<dbReference type="PROSITE" id="PS50016">
    <property type="entry name" value="ZF_PHD_2"/>
    <property type="match status" value="1"/>
</dbReference>
<dbReference type="SUPFAM" id="SSF47370">
    <property type="entry name" value="Bromodomain"/>
    <property type="match status" value="1"/>
</dbReference>
<evidence type="ECO:0000256" key="5">
    <source>
        <dbReference type="ARBA" id="ARBA00022833"/>
    </source>
</evidence>
<feature type="compositionally biased region" description="Low complexity" evidence="10">
    <location>
        <begin position="732"/>
        <end position="743"/>
    </location>
</feature>
<dbReference type="InterPro" id="IPR013083">
    <property type="entry name" value="Znf_RING/FYVE/PHD"/>
</dbReference>
<dbReference type="CDD" id="cd15492">
    <property type="entry name" value="PHD_BRPF_JADE_like"/>
    <property type="match status" value="1"/>
</dbReference>
<feature type="domain" description="PWWP" evidence="13">
    <location>
        <begin position="839"/>
        <end position="908"/>
    </location>
</feature>
<evidence type="ECO:0000256" key="7">
    <source>
        <dbReference type="ARBA" id="ARBA00023242"/>
    </source>
</evidence>
<evidence type="ECO:0000256" key="6">
    <source>
        <dbReference type="ARBA" id="ARBA00023117"/>
    </source>
</evidence>
<feature type="compositionally biased region" description="Basic and acidic residues" evidence="10">
    <location>
        <begin position="1"/>
        <end position="24"/>
    </location>
</feature>
<keyword evidence="3" id="KW-0677">Repeat</keyword>
<dbReference type="FunFam" id="3.30.40.10:FF:000007">
    <property type="entry name" value="Bromodomain containing 1, isoform CRA_b"/>
    <property type="match status" value="1"/>
</dbReference>
<dbReference type="EMBL" id="JANBPY010001161">
    <property type="protein sequence ID" value="KAJ1961307.1"/>
    <property type="molecule type" value="Genomic_DNA"/>
</dbReference>
<evidence type="ECO:0000259" key="14">
    <source>
        <dbReference type="PROSITE" id="PS51805"/>
    </source>
</evidence>
<keyword evidence="5" id="KW-0862">Zinc</keyword>
<dbReference type="SUPFAM" id="SSF63748">
    <property type="entry name" value="Tudor/PWWP/MBT"/>
    <property type="match status" value="1"/>
</dbReference>
<dbReference type="GO" id="GO:0006325">
    <property type="term" value="P:chromatin organization"/>
    <property type="evidence" value="ECO:0007669"/>
    <property type="project" value="UniProtKB-ARBA"/>
</dbReference>
<organism evidence="15 16">
    <name type="scientific">Dispira parvispora</name>
    <dbReference type="NCBI Taxonomy" id="1520584"/>
    <lineage>
        <taxon>Eukaryota</taxon>
        <taxon>Fungi</taxon>
        <taxon>Fungi incertae sedis</taxon>
        <taxon>Zoopagomycota</taxon>
        <taxon>Kickxellomycotina</taxon>
        <taxon>Dimargaritomycetes</taxon>
        <taxon>Dimargaritales</taxon>
        <taxon>Dimargaritaceae</taxon>
        <taxon>Dispira</taxon>
    </lineage>
</organism>
<proteinExistence type="predicted"/>
<dbReference type="Pfam" id="PF10513">
    <property type="entry name" value="EPL1"/>
    <property type="match status" value="1"/>
</dbReference>
<dbReference type="GO" id="GO:0005634">
    <property type="term" value="C:nucleus"/>
    <property type="evidence" value="ECO:0007669"/>
    <property type="project" value="UniProtKB-SubCell"/>
</dbReference>
<dbReference type="InterPro" id="IPR019787">
    <property type="entry name" value="Znf_PHD-finger"/>
</dbReference>
<dbReference type="OrthoDB" id="20839at2759"/>
<feature type="region of interest" description="Disordered" evidence="10">
    <location>
        <begin position="429"/>
        <end position="456"/>
    </location>
</feature>
<dbReference type="Pfam" id="PF13831">
    <property type="entry name" value="PHD_2"/>
    <property type="match status" value="1"/>
</dbReference>
<keyword evidence="7" id="KW-0539">Nucleus</keyword>
<feature type="region of interest" description="Disordered" evidence="10">
    <location>
        <begin position="805"/>
        <end position="826"/>
    </location>
</feature>
<dbReference type="InterPro" id="IPR001487">
    <property type="entry name" value="Bromodomain"/>
</dbReference>
<dbReference type="InterPro" id="IPR034732">
    <property type="entry name" value="EPHD"/>
</dbReference>
<dbReference type="GO" id="GO:0006357">
    <property type="term" value="P:regulation of transcription by RNA polymerase II"/>
    <property type="evidence" value="ECO:0007669"/>
    <property type="project" value="TreeGrafter"/>
</dbReference>
<dbReference type="SMART" id="SM00297">
    <property type="entry name" value="BROMO"/>
    <property type="match status" value="1"/>
</dbReference>
<feature type="domain" description="Bromo" evidence="11">
    <location>
        <begin position="608"/>
        <end position="670"/>
    </location>
</feature>
<dbReference type="InterPro" id="IPR000313">
    <property type="entry name" value="PWWP_dom"/>
</dbReference>
<gene>
    <name evidence="15" type="ORF">IWQ62_003913</name>
</gene>
<dbReference type="PANTHER" id="PTHR13793:SF107">
    <property type="entry name" value="BROMODOMAIN-CONTAINING PROTEIN HOMOLOG"/>
    <property type="match status" value="1"/>
</dbReference>
<evidence type="ECO:0000313" key="16">
    <source>
        <dbReference type="Proteomes" id="UP001150925"/>
    </source>
</evidence>
<dbReference type="PANTHER" id="PTHR13793">
    <property type="entry name" value="PHD FINGER PROTEINS"/>
    <property type="match status" value="1"/>
</dbReference>
<dbReference type="SMART" id="SM00293">
    <property type="entry name" value="PWWP"/>
    <property type="match status" value="1"/>
</dbReference>
<dbReference type="FunFam" id="3.30.40.10:FF:000008">
    <property type="entry name" value="Bromodomain containing 1, isoform CRA_a"/>
    <property type="match status" value="1"/>
</dbReference>
<evidence type="ECO:0008006" key="17">
    <source>
        <dbReference type="Google" id="ProtNLM"/>
    </source>
</evidence>
<dbReference type="Pfam" id="PF13832">
    <property type="entry name" value="zf-HC5HC2H_2"/>
    <property type="match status" value="1"/>
</dbReference>
<evidence type="ECO:0000256" key="4">
    <source>
        <dbReference type="ARBA" id="ARBA00022771"/>
    </source>
</evidence>
<name>A0A9W8AQW5_9FUNG</name>
<feature type="region of interest" description="Disordered" evidence="10">
    <location>
        <begin position="1"/>
        <end position="94"/>
    </location>
</feature>
<feature type="compositionally biased region" description="Basic and acidic residues" evidence="10">
    <location>
        <begin position="70"/>
        <end position="79"/>
    </location>
</feature>
<protein>
    <recommendedName>
        <fullName evidence="17">Peregrin</fullName>
    </recommendedName>
</protein>
<evidence type="ECO:0000259" key="11">
    <source>
        <dbReference type="PROSITE" id="PS50014"/>
    </source>
</evidence>
<sequence length="953" mass="108907">MDSHSKPREERSFTDYFPHLDPHQPLHVVTSHPSVAFPASSTPEADDVQSAASTNNDRVVPDAGTPYHTPKQDHGHEEPLPPATLPKRPPLPVAHFRRLPADTGYESASDTVDQGVYTEAQRHFKRPEGHYIRNSELSETELAERTEYDMDEEDQCWLDLVNQTRHEQGLNLVPNCLLEILIDRLEKAWFDLTKQIQRALAVEKHTQLPPEESACNICGEEECENSNAIVFCDGCNLAVHQDCYGVPYIPEGQWLCRRCMIAPETRFACLFCPFTDGAFKKTTSNQWAHLLCAFWIPEVTVANTVYMEPIDNVDKIPKSRWRLHCYICKRRRGACIQCSNKTCYTAFHVTCARKARLYLKMKTHRFTGDPMFRSYCDRHAPPDYREPPDFTAVADALARSDAELDQQHTRLQGLDALLLAPPSPRDVQGKGNFTASSRKQAKKKLVNSQHPTERGAMAGSPAFVHYNALCPTIPEYLFQRLLTLVPRPPVRQRVQFFRAAARYWTLKRQSRRGAPLIKRLHLEPWTASASQQRAAELESERQYTMLQHVRKDLERIRMLVELVRKREREKLKRFRLQREYLETFIYPIARVLWPVLQGLQAGDPHGFFSEPVSTALVPDYLDVISHPMDFGTITSRLQNYGYRSLPQFAKDVELVFSNAILYNRPDTPYYKTAVRLRKKFATLWTEAEQQYRQLPFDSHGVPLVPPSPLIFDFGEAGLPFARSPTLAPPPESSSVASTTPSPTTRKRRFSQVDQGETKPIIQSTATPTPSPLRLITRSMTRQHPPAALDLTPTAERIRDTAAKNQTNGRVAHSSVATPRTPKTPAPFCRKTRGKIGLKVGEMVWAKAEGYPWFPAEVCNPKNTHVVPDNIRAQPHQTTDWLVRFYDRDLVRRTFAWLPKSKLEILGIDETRDNHFLGLAAKYRSANMKKQVFVAYEAIRQILDKRRQLRVGTV</sequence>
<dbReference type="PROSITE" id="PS51805">
    <property type="entry name" value="EPHD"/>
    <property type="match status" value="1"/>
</dbReference>
<dbReference type="Pfam" id="PF00439">
    <property type="entry name" value="Bromodomain"/>
    <property type="match status" value="1"/>
</dbReference>
<dbReference type="InterPro" id="IPR036427">
    <property type="entry name" value="Bromodomain-like_sf"/>
</dbReference>
<dbReference type="InterPro" id="IPR019542">
    <property type="entry name" value="Enhancer_polycomb-like_N"/>
</dbReference>
<feature type="domain" description="PHD-type" evidence="14">
    <location>
        <begin position="266"/>
        <end position="380"/>
    </location>
</feature>
<accession>A0A9W8AQW5</accession>
<evidence type="ECO:0000256" key="1">
    <source>
        <dbReference type="ARBA" id="ARBA00004123"/>
    </source>
</evidence>